<dbReference type="RefSeq" id="XP_016638518.1">
    <property type="nucleotide sequence ID" value="XM_016784288.1"/>
</dbReference>
<protein>
    <recommendedName>
        <fullName evidence="6">FAD-binding PCMH-type domain-containing protein</fullName>
    </recommendedName>
</protein>
<dbReference type="InterPro" id="IPR016166">
    <property type="entry name" value="FAD-bd_PCMH"/>
</dbReference>
<sequence>MEKGVVLAAPAVSRRRRHPHRVNRNRSLPSLLSKVEDRVEPVARTYHTSPAMRTSQLVFATAPLYLSMAASSPPCFNPCAALAAALPGAVAFPNSTAYAESNTFWSNRQSEVQPACFVTPRSTTEVSAAVKIITSHNVPFSVKSGGHTAFAGASNAQGGITIDLRNLNKITVSDDRETVSVGPGNRWIEISTVLEPLGLAVVGGRAADVGVSGLVLGGGISYFSGKRGWACDNVRAFEVVLASGKIVRASPTEYKDLFWALRGGGGSSFGIVTRFDLASFPQGDLWSSDSIYPGTMAADLIPHFIDLTISGLPSDPGAHTYFVLTNQPALGGQIALTSFYHSTPPSPPESIPPVFEKIKNQPNAIFSSTTVANVSTLSRNIDQPYGQRQTWWDTTVRVVNADLFVEILPLFDAHVSRLLAAANGTPLTPFLVFQPISTNIIEAMQKNGGNALNLKPEEGPLMLVQVTVSWDEASIDSVVESSCKQLINEVKALAKEKDVYKGLVYMNYAGSEQKVLESYGKESFNRLKSISRRYDPSGKLQSLWTGYFQV</sequence>
<dbReference type="Gene3D" id="3.30.465.10">
    <property type="match status" value="1"/>
</dbReference>
<evidence type="ECO:0000259" key="6">
    <source>
        <dbReference type="PROSITE" id="PS51387"/>
    </source>
</evidence>
<feature type="domain" description="FAD-binding PCMH-type" evidence="6">
    <location>
        <begin position="110"/>
        <end position="282"/>
    </location>
</feature>
<evidence type="ECO:0000313" key="7">
    <source>
        <dbReference type="EMBL" id="KEZ38719.1"/>
    </source>
</evidence>
<evidence type="ECO:0000256" key="2">
    <source>
        <dbReference type="ARBA" id="ARBA00022630"/>
    </source>
</evidence>
<dbReference type="OrthoDB" id="2151789at2759"/>
<keyword evidence="4" id="KW-0560">Oxidoreductase</keyword>
<comment type="caution">
    <text evidence="7">The sequence shown here is derived from an EMBL/GenBank/DDBJ whole genome shotgun (WGS) entry which is preliminary data.</text>
</comment>
<dbReference type="AlphaFoldDB" id="A0A084FUF7"/>
<feature type="region of interest" description="Disordered" evidence="5">
    <location>
        <begin position="1"/>
        <end position="21"/>
    </location>
</feature>
<dbReference type="InterPro" id="IPR006094">
    <property type="entry name" value="Oxid_FAD_bind_N"/>
</dbReference>
<dbReference type="OMA" id="QTWWDTT"/>
<dbReference type="KEGG" id="sapo:SAPIO_CDS10745"/>
<dbReference type="InterPro" id="IPR016169">
    <property type="entry name" value="FAD-bd_PCMH_sub2"/>
</dbReference>
<dbReference type="InterPro" id="IPR050416">
    <property type="entry name" value="FAD-linked_Oxidoreductase"/>
</dbReference>
<evidence type="ECO:0000256" key="3">
    <source>
        <dbReference type="ARBA" id="ARBA00022827"/>
    </source>
</evidence>
<dbReference type="HOGENOM" id="CLU_018354_1_2_1"/>
<comment type="similarity">
    <text evidence="1">Belongs to the oxygen-dependent FAD-linked oxidoreductase family.</text>
</comment>
<dbReference type="GeneID" id="27719972"/>
<dbReference type="SUPFAM" id="SSF56176">
    <property type="entry name" value="FAD-binding/transporter-associated domain-like"/>
    <property type="match status" value="1"/>
</dbReference>
<dbReference type="PANTHER" id="PTHR42973:SF54">
    <property type="entry name" value="FAD-BINDING PCMH-TYPE DOMAIN-CONTAINING PROTEIN"/>
    <property type="match status" value="1"/>
</dbReference>
<proteinExistence type="inferred from homology"/>
<organism evidence="7 8">
    <name type="scientific">Pseudallescheria apiosperma</name>
    <name type="common">Scedosporium apiospermum</name>
    <dbReference type="NCBI Taxonomy" id="563466"/>
    <lineage>
        <taxon>Eukaryota</taxon>
        <taxon>Fungi</taxon>
        <taxon>Dikarya</taxon>
        <taxon>Ascomycota</taxon>
        <taxon>Pezizomycotina</taxon>
        <taxon>Sordariomycetes</taxon>
        <taxon>Hypocreomycetidae</taxon>
        <taxon>Microascales</taxon>
        <taxon>Microascaceae</taxon>
        <taxon>Scedosporium</taxon>
    </lineage>
</organism>
<keyword evidence="8" id="KW-1185">Reference proteome</keyword>
<gene>
    <name evidence="7" type="ORF">SAPIO_CDS10745</name>
</gene>
<evidence type="ECO:0000256" key="4">
    <source>
        <dbReference type="ARBA" id="ARBA00023002"/>
    </source>
</evidence>
<dbReference type="PROSITE" id="PS51387">
    <property type="entry name" value="FAD_PCMH"/>
    <property type="match status" value="1"/>
</dbReference>
<dbReference type="PANTHER" id="PTHR42973">
    <property type="entry name" value="BINDING OXIDOREDUCTASE, PUTATIVE (AFU_ORTHOLOGUE AFUA_1G17690)-RELATED"/>
    <property type="match status" value="1"/>
</dbReference>
<evidence type="ECO:0000256" key="1">
    <source>
        <dbReference type="ARBA" id="ARBA00005466"/>
    </source>
</evidence>
<keyword evidence="3" id="KW-0274">FAD</keyword>
<evidence type="ECO:0000256" key="5">
    <source>
        <dbReference type="SAM" id="MobiDB-lite"/>
    </source>
</evidence>
<dbReference type="Pfam" id="PF01565">
    <property type="entry name" value="FAD_binding_4"/>
    <property type="match status" value="1"/>
</dbReference>
<reference evidence="7 8" key="1">
    <citation type="journal article" date="2014" name="Genome Announc.">
        <title>Draft genome sequence of the pathogenic fungus Scedosporium apiospermum.</title>
        <authorList>
            <person name="Vandeputte P."/>
            <person name="Ghamrawi S."/>
            <person name="Rechenmann M."/>
            <person name="Iltis A."/>
            <person name="Giraud S."/>
            <person name="Fleury M."/>
            <person name="Thornton C."/>
            <person name="Delhaes L."/>
            <person name="Meyer W."/>
            <person name="Papon N."/>
            <person name="Bouchara J.P."/>
        </authorList>
    </citation>
    <scope>NUCLEOTIDE SEQUENCE [LARGE SCALE GENOMIC DNA]</scope>
    <source>
        <strain evidence="7 8">IHEM 14462</strain>
    </source>
</reference>
<dbReference type="InterPro" id="IPR036318">
    <property type="entry name" value="FAD-bd_PCMH-like_sf"/>
</dbReference>
<dbReference type="GO" id="GO:0071949">
    <property type="term" value="F:FAD binding"/>
    <property type="evidence" value="ECO:0007669"/>
    <property type="project" value="InterPro"/>
</dbReference>
<evidence type="ECO:0000313" key="8">
    <source>
        <dbReference type="Proteomes" id="UP000028545"/>
    </source>
</evidence>
<dbReference type="Proteomes" id="UP000028545">
    <property type="component" value="Unassembled WGS sequence"/>
</dbReference>
<name>A0A084FUF7_PSEDA</name>
<accession>A0A084FUF7</accession>
<keyword evidence="2" id="KW-0285">Flavoprotein</keyword>
<dbReference type="GO" id="GO:0016491">
    <property type="term" value="F:oxidoreductase activity"/>
    <property type="evidence" value="ECO:0007669"/>
    <property type="project" value="UniProtKB-KW"/>
</dbReference>
<dbReference type="EMBL" id="JOWA01000176">
    <property type="protein sequence ID" value="KEZ38719.1"/>
    <property type="molecule type" value="Genomic_DNA"/>
</dbReference>
<dbReference type="VEuPathDB" id="FungiDB:SAPIO_CDS10745"/>